<accession>A0A8E2B8I2</accession>
<dbReference type="InterPro" id="IPR050446">
    <property type="entry name" value="FAD-oxidoreductase/Apoptosis"/>
</dbReference>
<dbReference type="Gene3D" id="3.50.50.60">
    <property type="entry name" value="FAD/NAD(P)-binding domain"/>
    <property type="match status" value="2"/>
</dbReference>
<keyword evidence="2" id="KW-0285">Flavoprotein</keyword>
<dbReference type="PRINTS" id="PR00368">
    <property type="entry name" value="FADPNR"/>
</dbReference>
<keyword evidence="3" id="KW-0274">FAD</keyword>
<dbReference type="InterPro" id="IPR036188">
    <property type="entry name" value="FAD/NAD-bd_sf"/>
</dbReference>
<dbReference type="Pfam" id="PF14759">
    <property type="entry name" value="Reductase_C"/>
    <property type="match status" value="1"/>
</dbReference>
<keyword evidence="4" id="KW-0560">Oxidoreductase</keyword>
<feature type="domain" description="Reductase C-terminal" evidence="6">
    <location>
        <begin position="312"/>
        <end position="379"/>
    </location>
</feature>
<dbReference type="PRINTS" id="PR00469">
    <property type="entry name" value="PNDRDTASEII"/>
</dbReference>
<dbReference type="PANTHER" id="PTHR43557:SF2">
    <property type="entry name" value="RIESKE DOMAIN-CONTAINING PROTEIN-RELATED"/>
    <property type="match status" value="1"/>
</dbReference>
<dbReference type="SUPFAM" id="SSF51905">
    <property type="entry name" value="FAD/NAD(P)-binding domain"/>
    <property type="match status" value="2"/>
</dbReference>
<evidence type="ECO:0000256" key="2">
    <source>
        <dbReference type="ARBA" id="ARBA00022630"/>
    </source>
</evidence>
<dbReference type="InterPro" id="IPR028202">
    <property type="entry name" value="Reductase_C"/>
</dbReference>
<gene>
    <name evidence="7" type="ORF">H5411_35490</name>
</gene>
<feature type="domain" description="FAD/NAD(P)-binding" evidence="5">
    <location>
        <begin position="8"/>
        <end position="285"/>
    </location>
</feature>
<dbReference type="Pfam" id="PF07992">
    <property type="entry name" value="Pyr_redox_2"/>
    <property type="match status" value="1"/>
</dbReference>
<organism evidence="7 8">
    <name type="scientific">Amycolatopsis echigonensis</name>
    <dbReference type="NCBI Taxonomy" id="2576905"/>
    <lineage>
        <taxon>Bacteria</taxon>
        <taxon>Bacillati</taxon>
        <taxon>Actinomycetota</taxon>
        <taxon>Actinomycetes</taxon>
        <taxon>Pseudonocardiales</taxon>
        <taxon>Pseudonocardiaceae</taxon>
        <taxon>Amycolatopsis</taxon>
    </lineage>
</organism>
<name>A0A8E2B8I2_9PSEU</name>
<dbReference type="Proteomes" id="UP000550260">
    <property type="component" value="Unassembled WGS sequence"/>
</dbReference>
<evidence type="ECO:0000259" key="5">
    <source>
        <dbReference type="Pfam" id="PF07992"/>
    </source>
</evidence>
<reference evidence="7 8" key="1">
    <citation type="submission" date="2020-08" db="EMBL/GenBank/DDBJ databases">
        <title>Amycolatopsis echigonensis JCM 21831.</title>
        <authorList>
            <person name="Tedsree N."/>
            <person name="Kuncharoen N."/>
            <person name="Likhitwitayawuid K."/>
            <person name="Tanasupawat S."/>
        </authorList>
    </citation>
    <scope>NUCLEOTIDE SEQUENCE [LARGE SCALE GENOMIC DNA]</scope>
    <source>
        <strain evidence="7 8">JCM 21831</strain>
    </source>
</reference>
<dbReference type="GO" id="GO:0005737">
    <property type="term" value="C:cytoplasm"/>
    <property type="evidence" value="ECO:0007669"/>
    <property type="project" value="TreeGrafter"/>
</dbReference>
<evidence type="ECO:0000313" key="7">
    <source>
        <dbReference type="EMBL" id="MBB2504435.1"/>
    </source>
</evidence>
<dbReference type="EMBL" id="JACJHR010000072">
    <property type="protein sequence ID" value="MBB2504435.1"/>
    <property type="molecule type" value="Genomic_DNA"/>
</dbReference>
<dbReference type="InterPro" id="IPR023753">
    <property type="entry name" value="FAD/NAD-binding_dom"/>
</dbReference>
<comment type="caution">
    <text evidence="7">The sequence shown here is derived from an EMBL/GenBank/DDBJ whole genome shotgun (WGS) entry which is preliminary data.</text>
</comment>
<evidence type="ECO:0000313" key="8">
    <source>
        <dbReference type="Proteomes" id="UP000550260"/>
    </source>
</evidence>
<dbReference type="AlphaFoldDB" id="A0A8E2B8I2"/>
<proteinExistence type="predicted"/>
<evidence type="ECO:0000256" key="1">
    <source>
        <dbReference type="ARBA" id="ARBA00001974"/>
    </source>
</evidence>
<evidence type="ECO:0000256" key="3">
    <source>
        <dbReference type="ARBA" id="ARBA00022827"/>
    </source>
</evidence>
<dbReference type="RefSeq" id="WP_183126347.1">
    <property type="nucleotide sequence ID" value="NZ_JACJHR010000072.1"/>
</dbReference>
<dbReference type="PANTHER" id="PTHR43557">
    <property type="entry name" value="APOPTOSIS-INDUCING FACTOR 1"/>
    <property type="match status" value="1"/>
</dbReference>
<evidence type="ECO:0000256" key="4">
    <source>
        <dbReference type="ARBA" id="ARBA00023002"/>
    </source>
</evidence>
<dbReference type="InterPro" id="IPR016156">
    <property type="entry name" value="FAD/NAD-linked_Rdtase_dimer_sf"/>
</dbReference>
<evidence type="ECO:0000259" key="6">
    <source>
        <dbReference type="Pfam" id="PF14759"/>
    </source>
</evidence>
<comment type="cofactor">
    <cofactor evidence="1">
        <name>FAD</name>
        <dbReference type="ChEBI" id="CHEBI:57692"/>
    </cofactor>
</comment>
<dbReference type="GO" id="GO:0016651">
    <property type="term" value="F:oxidoreductase activity, acting on NAD(P)H"/>
    <property type="evidence" value="ECO:0007669"/>
    <property type="project" value="TreeGrafter"/>
</dbReference>
<dbReference type="SUPFAM" id="SSF55424">
    <property type="entry name" value="FAD/NAD-linked reductases, dimerisation (C-terminal) domain"/>
    <property type="match status" value="1"/>
</dbReference>
<dbReference type="Gene3D" id="3.30.390.30">
    <property type="match status" value="1"/>
</dbReference>
<protein>
    <submittedName>
        <fullName evidence="7">FAD-dependent oxidoreductase</fullName>
    </submittedName>
</protein>
<sequence length="384" mass="40896">MSGESLEHVLVVGAGLAGARSCEQLRRQGYEGRITLLGAETHPPYDRPPLSKDLLTGARADSALPVDFAALGVELRLGVTATGLRPADRVVLTSDGDIPYDGLVIATGSRPRELPGTGSQWTLRTLEDAHRLRKRLEPGVRVAIAGAGWIGAEVATAALASGCEVVCLSAGTAPFAGLFGADVAARMLPWWDGVDLRLGCLAESVTRNGVRLSDGSVLTADVVVTGIGDDPETGWLENSGLDLDRGVLVDEWLRAAPGIVAVGDVAAWWSRRWARRLHVRHWDHAASAPAVAVAALLKPGLCEVEPYDPVPYFWSDQFGHKLQYAGLHDAGDPATAEEGESGWWKIGWADSEGRPTAALVVDCPRELLKSRLAIGHGRRSLSRL</sequence>